<dbReference type="EMBL" id="LNQE01001725">
    <property type="protein sequence ID" value="KUG12705.1"/>
    <property type="molecule type" value="Genomic_DNA"/>
</dbReference>
<name>A0A0W8EVU9_9ZZZZ</name>
<dbReference type="Gene3D" id="1.20.58.220">
    <property type="entry name" value="Phosphate transport system protein phou homolog 2, domain 2"/>
    <property type="match status" value="1"/>
</dbReference>
<dbReference type="InterPro" id="IPR038078">
    <property type="entry name" value="PhoU-like_sf"/>
</dbReference>
<evidence type="ECO:0008006" key="2">
    <source>
        <dbReference type="Google" id="ProtNLM"/>
    </source>
</evidence>
<protein>
    <recommendedName>
        <fullName evidence="2">Phosphate transport regulator</fullName>
    </recommendedName>
</protein>
<gene>
    <name evidence="1" type="ORF">ASZ90_016427</name>
</gene>
<proteinExistence type="predicted"/>
<accession>A0A0W8EVU9</accession>
<reference evidence="1" key="1">
    <citation type="journal article" date="2015" name="Proc. Natl. Acad. Sci. U.S.A.">
        <title>Networks of energetic and metabolic interactions define dynamics in microbial communities.</title>
        <authorList>
            <person name="Embree M."/>
            <person name="Liu J.K."/>
            <person name="Al-Bassam M.M."/>
            <person name="Zengler K."/>
        </authorList>
    </citation>
    <scope>NUCLEOTIDE SEQUENCE</scope>
</reference>
<comment type="caution">
    <text evidence="1">The sequence shown here is derived from an EMBL/GenBank/DDBJ whole genome shotgun (WGS) entry which is preliminary data.</text>
</comment>
<dbReference type="AlphaFoldDB" id="A0A0W8EVU9"/>
<organism evidence="1">
    <name type="scientific">hydrocarbon metagenome</name>
    <dbReference type="NCBI Taxonomy" id="938273"/>
    <lineage>
        <taxon>unclassified sequences</taxon>
        <taxon>metagenomes</taxon>
        <taxon>ecological metagenomes</taxon>
    </lineage>
</organism>
<evidence type="ECO:0000313" key="1">
    <source>
        <dbReference type="EMBL" id="KUG12705.1"/>
    </source>
</evidence>
<sequence>MLTKKKMIRELGEDELILPALVNAALAANDRVKYYFTLLQAAQSRARHPGSEFSNLRAEREAAGVDDPDLDHVVSGSVTIRPGVYQVSHAAAILAGVRTCLEEMATPLLSRGDAQGEGFRERLENLLPEILSDESDSIEDAVIQRITAGEQGESDSIHLLVMDLHRALNTLQGELASEIIDGAMTYLLDDEDRELVAAFMQGVNRTAPLRFEHPGLGTTATRTGTRLVIQNDIGMTDAHVLVVNVDDLTVSVIYTDIHMPRLQFFQSLFEDQGVLWQDTLSRKGGERFEAKVYHLSVGKYPAQDRGDLARFLACLGSRLVFLIDWNRARKRLRTFLPNKDAAAVLKWAADNEYGHMAFLLLGGEKIIYDALELAARVPLRYGEPLYQILGREKTCEYFEWVLKAASTGLRTGRSRLLIQDEIKAELLRYFRTEHENLMEICEEHATLTIDVARVLRDTLIAFQRGGDGGYAAGSAKRAKLWESEADALVIKVRSLSRRIEAAQFYSDLITVADDALDYLEEAMFFATLVPAVTSSRKITVEITELAEIAVRSSQEFLKALMASQHIHRGYSRDEMQDFLKAVDRVIGFERECDDGLRHAEKIILDWSTDYKEMAVFLEIVRMIEESTNSLMKAVYIIRDRVLEGMNR</sequence>